<dbReference type="RefSeq" id="WP_344531466.1">
    <property type="nucleotide sequence ID" value="NZ_BAAAPE010000013.1"/>
</dbReference>
<dbReference type="Gene3D" id="1.20.910.10">
    <property type="entry name" value="Heme oxygenase-like"/>
    <property type="match status" value="1"/>
</dbReference>
<evidence type="ECO:0000313" key="2">
    <source>
        <dbReference type="Proteomes" id="UP001500016"/>
    </source>
</evidence>
<accession>A0ABP5HX20</accession>
<dbReference type="Proteomes" id="UP001500016">
    <property type="component" value="Unassembled WGS sequence"/>
</dbReference>
<name>A0ABP5HX20_9ACTN</name>
<comment type="caution">
    <text evidence="1">The sequence shown here is derived from an EMBL/GenBank/DDBJ whole genome shotgun (WGS) entry which is preliminary data.</text>
</comment>
<keyword evidence="2" id="KW-1185">Reference proteome</keyword>
<dbReference type="SUPFAM" id="SSF48613">
    <property type="entry name" value="Heme oxygenase-like"/>
    <property type="match status" value="1"/>
</dbReference>
<evidence type="ECO:0008006" key="3">
    <source>
        <dbReference type="Google" id="ProtNLM"/>
    </source>
</evidence>
<dbReference type="EMBL" id="BAAAPE010000013">
    <property type="protein sequence ID" value="GAA2086793.1"/>
    <property type="molecule type" value="Genomic_DNA"/>
</dbReference>
<dbReference type="Pfam" id="PF14518">
    <property type="entry name" value="Haem_oxygenas_2"/>
    <property type="match status" value="1"/>
</dbReference>
<sequence>MTRHSEVLRSKIDLLLPQLTATARRLWSSPRLDELYPEYLCMMHTAIRSTVPLMECALERSRQLAGHDPVAPALVTYLARHIREEAGHDEWLRQDLAALGRDPDEPLRRLPDGAVANLVGAQYYWIRHYHPVCLLGHVAVLEGNPPSRELPAEIMRRTGFPQAAFRTLERHAALDVRHRDELMRTIDDLPLTPQLNTAMGLSALHSVDAANRALTAVIDARHIPVPATAEA</sequence>
<organism evidence="1 2">
    <name type="scientific">Streptomyces albiaxialis</name>
    <dbReference type="NCBI Taxonomy" id="329523"/>
    <lineage>
        <taxon>Bacteria</taxon>
        <taxon>Bacillati</taxon>
        <taxon>Actinomycetota</taxon>
        <taxon>Actinomycetes</taxon>
        <taxon>Kitasatosporales</taxon>
        <taxon>Streptomycetaceae</taxon>
        <taxon>Streptomyces</taxon>
    </lineage>
</organism>
<gene>
    <name evidence="1" type="ORF">GCM10009801_49380</name>
</gene>
<dbReference type="InterPro" id="IPR016084">
    <property type="entry name" value="Haem_Oase-like_multi-hlx"/>
</dbReference>
<proteinExistence type="predicted"/>
<protein>
    <recommendedName>
        <fullName evidence="3">Iron-containing redox enzyme family protein</fullName>
    </recommendedName>
</protein>
<evidence type="ECO:0000313" key="1">
    <source>
        <dbReference type="EMBL" id="GAA2086793.1"/>
    </source>
</evidence>
<dbReference type="SMART" id="SM01236">
    <property type="entry name" value="Haem_oxygenase_2"/>
    <property type="match status" value="1"/>
</dbReference>
<reference evidence="2" key="1">
    <citation type="journal article" date="2019" name="Int. J. Syst. Evol. Microbiol.">
        <title>The Global Catalogue of Microorganisms (GCM) 10K type strain sequencing project: providing services to taxonomists for standard genome sequencing and annotation.</title>
        <authorList>
            <consortium name="The Broad Institute Genomics Platform"/>
            <consortium name="The Broad Institute Genome Sequencing Center for Infectious Disease"/>
            <person name="Wu L."/>
            <person name="Ma J."/>
        </authorList>
    </citation>
    <scope>NUCLEOTIDE SEQUENCE [LARGE SCALE GENOMIC DNA]</scope>
    <source>
        <strain evidence="2">JCM 15478</strain>
    </source>
</reference>